<dbReference type="AlphaFoldDB" id="A0A7W7S5J0"/>
<gene>
    <name evidence="2" type="ORF">FHR32_007746</name>
</gene>
<evidence type="ECO:0000313" key="3">
    <source>
        <dbReference type="Proteomes" id="UP000534286"/>
    </source>
</evidence>
<evidence type="ECO:0000313" key="2">
    <source>
        <dbReference type="EMBL" id="MBB4943346.1"/>
    </source>
</evidence>
<evidence type="ECO:0000256" key="1">
    <source>
        <dbReference type="SAM" id="MobiDB-lite"/>
    </source>
</evidence>
<feature type="region of interest" description="Disordered" evidence="1">
    <location>
        <begin position="68"/>
        <end position="100"/>
    </location>
</feature>
<reference evidence="2 3" key="1">
    <citation type="submission" date="2020-08" db="EMBL/GenBank/DDBJ databases">
        <title>Sequencing the genomes of 1000 actinobacteria strains.</title>
        <authorList>
            <person name="Klenk H.-P."/>
        </authorList>
    </citation>
    <scope>NUCLEOTIDE SEQUENCE [LARGE SCALE GENOMIC DNA]</scope>
    <source>
        <strain evidence="2 3">DSM 43023</strain>
    </source>
</reference>
<dbReference type="InterPro" id="IPR017853">
    <property type="entry name" value="GH"/>
</dbReference>
<dbReference type="SUPFAM" id="SSF51445">
    <property type="entry name" value="(Trans)glycosidases"/>
    <property type="match status" value="1"/>
</dbReference>
<proteinExistence type="predicted"/>
<sequence length="281" mass="29860">MAERKQEEVAAGPVRAIVLLQLDREIDGGVAVEAESVRDAAGGVQKVVLLGAAYQEVSSPVVSRAAGQVSETGLPRRTTTVCPSGGVTTPEESHRETPPHVPHAVVGAYPAEGVVGKLLRATAMALIILYRSAEIADCFAEGVHNLVAQGKPVAITEFGAAGYQGAGERGALGLEIVEYDKDTRAPVRLKGEYARDEAGQAAYLRELLEAFEAGGIDGTFVFTFALYDHLHRPGGDPREDLDLASYGIVKVYGGRPGATYPDMPWEPKAAFAALADYYREH</sequence>
<dbReference type="EMBL" id="JACHJU010000005">
    <property type="protein sequence ID" value="MBB4943346.1"/>
    <property type="molecule type" value="Genomic_DNA"/>
</dbReference>
<comment type="caution">
    <text evidence="2">The sequence shown here is derived from an EMBL/GenBank/DDBJ whole genome shotgun (WGS) entry which is preliminary data.</text>
</comment>
<keyword evidence="3" id="KW-1185">Reference proteome</keyword>
<dbReference type="Proteomes" id="UP000534286">
    <property type="component" value="Unassembled WGS sequence"/>
</dbReference>
<name>A0A7W7S5J0_9ACTN</name>
<protein>
    <submittedName>
        <fullName evidence="2">Uncharacterized protein</fullName>
    </submittedName>
</protein>
<dbReference type="RefSeq" id="WP_221466759.1">
    <property type="nucleotide sequence ID" value="NZ_BAABEK010000098.1"/>
</dbReference>
<organism evidence="2 3">
    <name type="scientific">Streptosporangium album</name>
    <dbReference type="NCBI Taxonomy" id="47479"/>
    <lineage>
        <taxon>Bacteria</taxon>
        <taxon>Bacillati</taxon>
        <taxon>Actinomycetota</taxon>
        <taxon>Actinomycetes</taxon>
        <taxon>Streptosporangiales</taxon>
        <taxon>Streptosporangiaceae</taxon>
        <taxon>Streptosporangium</taxon>
    </lineage>
</organism>
<dbReference type="Gene3D" id="3.20.20.80">
    <property type="entry name" value="Glycosidases"/>
    <property type="match status" value="1"/>
</dbReference>
<accession>A0A7W7S5J0</accession>